<dbReference type="OrthoDB" id="2052621at2"/>
<gene>
    <name evidence="1" type="ORF">SAMN02745136_02640</name>
</gene>
<dbReference type="Proteomes" id="UP000184386">
    <property type="component" value="Unassembled WGS sequence"/>
</dbReference>
<organism evidence="1 2">
    <name type="scientific">Anaerocolumna jejuensis DSM 15929</name>
    <dbReference type="NCBI Taxonomy" id="1121322"/>
    <lineage>
        <taxon>Bacteria</taxon>
        <taxon>Bacillati</taxon>
        <taxon>Bacillota</taxon>
        <taxon>Clostridia</taxon>
        <taxon>Lachnospirales</taxon>
        <taxon>Lachnospiraceae</taxon>
        <taxon>Anaerocolumna</taxon>
    </lineage>
</organism>
<reference evidence="1 2" key="1">
    <citation type="submission" date="2016-11" db="EMBL/GenBank/DDBJ databases">
        <authorList>
            <person name="Jaros S."/>
            <person name="Januszkiewicz K."/>
            <person name="Wedrychowicz H."/>
        </authorList>
    </citation>
    <scope>NUCLEOTIDE SEQUENCE [LARGE SCALE GENOMIC DNA]</scope>
    <source>
        <strain evidence="1 2">DSM 15929</strain>
    </source>
</reference>
<accession>A0A1M6SXT4</accession>
<protein>
    <recommendedName>
        <fullName evidence="3">Lipoprotein</fullName>
    </recommendedName>
</protein>
<dbReference type="PROSITE" id="PS51257">
    <property type="entry name" value="PROKAR_LIPOPROTEIN"/>
    <property type="match status" value="1"/>
</dbReference>
<dbReference type="RefSeq" id="WP_073276626.1">
    <property type="nucleotide sequence ID" value="NZ_FRAC01000012.1"/>
</dbReference>
<evidence type="ECO:0000313" key="1">
    <source>
        <dbReference type="EMBL" id="SHK49503.1"/>
    </source>
</evidence>
<proteinExistence type="predicted"/>
<sequence>MKKRVRFYRYTAGILIFALLSGLTGCRLAVDKEGGKLSVNDVLCGAFLAFNGEEINKEADNTAMEPSMGGGVKISGKALFEGKDIVKGVQEDNTVRFEGVKGYFFGIISEKKENVENSVLMADDGFTNVGQNVQDNDGKTETISEATFLVPTDSTKSYYIYPVYRKGDGTYYTMLENARGTSFTGDTVNTSTSTKFDNVMEMRNDGLTKKYTKQSIKLTLKTVDPAKKIVIKEMNRKDEVIASAELKNNGSTTIRYKAAPEADYVIVEETLHNNRTGDYVQRSAYSFGKEKIFYHQCSFPNEKDGIGAVHLEISK</sequence>
<name>A0A1M6SXT4_9FIRM</name>
<dbReference type="STRING" id="1121322.SAMN02745136_02640"/>
<evidence type="ECO:0000313" key="2">
    <source>
        <dbReference type="Proteomes" id="UP000184386"/>
    </source>
</evidence>
<evidence type="ECO:0008006" key="3">
    <source>
        <dbReference type="Google" id="ProtNLM"/>
    </source>
</evidence>
<dbReference type="AlphaFoldDB" id="A0A1M6SXT4"/>
<dbReference type="EMBL" id="FRAC01000012">
    <property type="protein sequence ID" value="SHK49503.1"/>
    <property type="molecule type" value="Genomic_DNA"/>
</dbReference>
<keyword evidence="2" id="KW-1185">Reference proteome</keyword>